<reference evidence="1" key="1">
    <citation type="journal article" date="2021" name="PeerJ">
        <title>Extensive microbial diversity within the chicken gut microbiome revealed by metagenomics and culture.</title>
        <authorList>
            <person name="Gilroy R."/>
            <person name="Ravi A."/>
            <person name="Getino M."/>
            <person name="Pursley I."/>
            <person name="Horton D.L."/>
            <person name="Alikhan N.F."/>
            <person name="Baker D."/>
            <person name="Gharbi K."/>
            <person name="Hall N."/>
            <person name="Watson M."/>
            <person name="Adriaenssens E.M."/>
            <person name="Foster-Nyarko E."/>
            <person name="Jarju S."/>
            <person name="Secka A."/>
            <person name="Antonio M."/>
            <person name="Oren A."/>
            <person name="Chaudhuri R.R."/>
            <person name="La Ragione R."/>
            <person name="Hildebrand F."/>
            <person name="Pallen M.J."/>
        </authorList>
    </citation>
    <scope>NUCLEOTIDE SEQUENCE</scope>
    <source>
        <strain evidence="1">CHK187-11901</strain>
    </source>
</reference>
<name>A0A9D2NRC6_9FIRM</name>
<dbReference type="EMBL" id="DWWM01000011">
    <property type="protein sequence ID" value="HJC35930.1"/>
    <property type="molecule type" value="Genomic_DNA"/>
</dbReference>
<evidence type="ECO:0000313" key="1">
    <source>
        <dbReference type="EMBL" id="HJC35930.1"/>
    </source>
</evidence>
<gene>
    <name evidence="1" type="ORF">H9702_02215</name>
</gene>
<protein>
    <submittedName>
        <fullName evidence="1">Uncharacterized protein</fullName>
    </submittedName>
</protein>
<sequence length="63" mass="7343">MKENIDFSASRVNGTNYDFGADLDYFNMTDAKADQISFIGRRYEFFEQAVGLRDFLSQNTYHT</sequence>
<dbReference type="Proteomes" id="UP000823896">
    <property type="component" value="Unassembled WGS sequence"/>
</dbReference>
<dbReference type="AlphaFoldDB" id="A0A9D2NRC6"/>
<accession>A0A9D2NRC6</accession>
<evidence type="ECO:0000313" key="2">
    <source>
        <dbReference type="Proteomes" id="UP000823896"/>
    </source>
</evidence>
<organism evidence="1 2">
    <name type="scientific">Candidatus Merdibacter merdavium</name>
    <dbReference type="NCBI Taxonomy" id="2838692"/>
    <lineage>
        <taxon>Bacteria</taxon>
        <taxon>Bacillati</taxon>
        <taxon>Bacillota</taxon>
        <taxon>Erysipelotrichia</taxon>
        <taxon>Erysipelotrichales</taxon>
        <taxon>Erysipelotrichaceae</taxon>
        <taxon>Merdibacter</taxon>
    </lineage>
</organism>
<reference evidence="1" key="2">
    <citation type="submission" date="2021-04" db="EMBL/GenBank/DDBJ databases">
        <authorList>
            <person name="Gilroy R."/>
        </authorList>
    </citation>
    <scope>NUCLEOTIDE SEQUENCE</scope>
    <source>
        <strain evidence="1">CHK187-11901</strain>
    </source>
</reference>
<comment type="caution">
    <text evidence="1">The sequence shown here is derived from an EMBL/GenBank/DDBJ whole genome shotgun (WGS) entry which is preliminary data.</text>
</comment>
<proteinExistence type="predicted"/>